<dbReference type="PANTHER" id="PTHR30408">
    <property type="entry name" value="TYPE-1 RESTRICTION ENZYME ECOKI SPECIFICITY PROTEIN"/>
    <property type="match status" value="1"/>
</dbReference>
<organism evidence="4 5">
    <name type="scientific">Aerococcus urinae</name>
    <dbReference type="NCBI Taxonomy" id="1376"/>
    <lineage>
        <taxon>Bacteria</taxon>
        <taxon>Bacillati</taxon>
        <taxon>Bacillota</taxon>
        <taxon>Bacilli</taxon>
        <taxon>Lactobacillales</taxon>
        <taxon>Aerococcaceae</taxon>
        <taxon>Aerococcus</taxon>
    </lineage>
</organism>
<comment type="similarity">
    <text evidence="1">Belongs to the type-I restriction system S methylase family.</text>
</comment>
<dbReference type="InterPro" id="IPR052021">
    <property type="entry name" value="Type-I_RS_S_subunit"/>
</dbReference>
<dbReference type="AlphaFoldDB" id="A0A2I1L779"/>
<keyword evidence="3" id="KW-0238">DNA-binding</keyword>
<dbReference type="Pfam" id="PF01420">
    <property type="entry name" value="Methylase_S"/>
    <property type="match status" value="1"/>
</dbReference>
<keyword evidence="4" id="KW-0378">Hydrolase</keyword>
<accession>A0A2I1L779</accession>
<dbReference type="SUPFAM" id="SSF116734">
    <property type="entry name" value="DNA methylase specificity domain"/>
    <property type="match status" value="1"/>
</dbReference>
<gene>
    <name evidence="4" type="ORF">DBT54_07865</name>
</gene>
<keyword evidence="2" id="KW-0680">Restriction system</keyword>
<dbReference type="GO" id="GO:0009307">
    <property type="term" value="P:DNA restriction-modification system"/>
    <property type="evidence" value="ECO:0007669"/>
    <property type="project" value="UniProtKB-KW"/>
</dbReference>
<reference evidence="4 5" key="1">
    <citation type="submission" date="2018-04" db="EMBL/GenBank/DDBJ databases">
        <title>Aerococcus urinae genomes.</title>
        <authorList>
            <person name="Hilt E."/>
            <person name="Gilbert N.M."/>
            <person name="Thomas-White K."/>
            <person name="Putonti C."/>
            <person name="Lewis A.L."/>
            <person name="Visck K.L."/>
            <person name="Wolfe A.J."/>
        </authorList>
    </citation>
    <scope>NUCLEOTIDE SEQUENCE [LARGE SCALE GENOMIC DNA]</scope>
    <source>
        <strain evidence="4 5">UMB7480</strain>
    </source>
</reference>
<protein>
    <submittedName>
        <fullName evidence="4">Restriction endonuclease subunit S</fullName>
    </submittedName>
</protein>
<dbReference type="Gene3D" id="1.10.287.1120">
    <property type="entry name" value="Bipartite methylase S protein"/>
    <property type="match status" value="1"/>
</dbReference>
<dbReference type="RefSeq" id="WP_070598395.1">
    <property type="nucleotide sequence ID" value="NZ_JASOKO010000002.1"/>
</dbReference>
<evidence type="ECO:0000313" key="5">
    <source>
        <dbReference type="Proteomes" id="UP000251923"/>
    </source>
</evidence>
<comment type="caution">
    <text evidence="4">The sequence shown here is derived from an EMBL/GenBank/DDBJ whole genome shotgun (WGS) entry which is preliminary data.</text>
</comment>
<proteinExistence type="inferred from homology"/>
<dbReference type="Gene3D" id="3.90.220.20">
    <property type="entry name" value="DNA methylase specificity domains"/>
    <property type="match status" value="1"/>
</dbReference>
<dbReference type="InterPro" id="IPR044946">
    <property type="entry name" value="Restrct_endonuc_typeI_TRD_sf"/>
</dbReference>
<dbReference type="GO" id="GO:0004519">
    <property type="term" value="F:endonuclease activity"/>
    <property type="evidence" value="ECO:0007669"/>
    <property type="project" value="UniProtKB-KW"/>
</dbReference>
<dbReference type="PANTHER" id="PTHR30408:SF12">
    <property type="entry name" value="TYPE I RESTRICTION ENZYME MJAVIII SPECIFICITY SUBUNIT"/>
    <property type="match status" value="1"/>
</dbReference>
<dbReference type="Proteomes" id="UP000251923">
    <property type="component" value="Unassembled WGS sequence"/>
</dbReference>
<sequence>MAEERKQPELRFKGFTDDWIQRELGDVAEYRRGSFPQPYGDPRWYDDNGMPFVQVADVNDNFQLHKNTKRKISKKAMPNSVYAPQDTIVITLQGSIGRVAITQYPAYVDRTLLIIEKLNQNLNKLFFTFLLSNLFIEKARKAPGGTIKTITIKELSKFNLVLPKNLLEQKRIGKILETILNIITLEQTKLEKLNALKQKLLSSLFV</sequence>
<dbReference type="GO" id="GO:0003677">
    <property type="term" value="F:DNA binding"/>
    <property type="evidence" value="ECO:0007669"/>
    <property type="project" value="UniProtKB-KW"/>
</dbReference>
<dbReference type="InterPro" id="IPR000055">
    <property type="entry name" value="Restrct_endonuc_typeI_TRD"/>
</dbReference>
<name>A0A2I1L779_9LACT</name>
<evidence type="ECO:0000256" key="2">
    <source>
        <dbReference type="ARBA" id="ARBA00022747"/>
    </source>
</evidence>
<keyword evidence="4" id="KW-0540">Nuclease</keyword>
<keyword evidence="4" id="KW-0255">Endonuclease</keyword>
<evidence type="ECO:0000256" key="3">
    <source>
        <dbReference type="ARBA" id="ARBA00023125"/>
    </source>
</evidence>
<evidence type="ECO:0000256" key="1">
    <source>
        <dbReference type="ARBA" id="ARBA00010923"/>
    </source>
</evidence>
<dbReference type="EMBL" id="QMHM01000017">
    <property type="protein sequence ID" value="RAV77992.1"/>
    <property type="molecule type" value="Genomic_DNA"/>
</dbReference>
<evidence type="ECO:0000313" key="4">
    <source>
        <dbReference type="EMBL" id="RAV77992.1"/>
    </source>
</evidence>